<name>A0ABC8R9F9_9AQUA</name>
<dbReference type="GO" id="GO:0032259">
    <property type="term" value="P:methylation"/>
    <property type="evidence" value="ECO:0007669"/>
    <property type="project" value="UniProtKB-KW"/>
</dbReference>
<dbReference type="InterPro" id="IPR001077">
    <property type="entry name" value="COMT_C"/>
</dbReference>
<reference evidence="5 6" key="1">
    <citation type="submission" date="2024-02" db="EMBL/GenBank/DDBJ databases">
        <authorList>
            <person name="Vignale AGUSTIN F."/>
            <person name="Sosa J E."/>
            <person name="Modenutti C."/>
        </authorList>
    </citation>
    <scope>NUCLEOTIDE SEQUENCE [LARGE SCALE GENOMIC DNA]</scope>
</reference>
<evidence type="ECO:0000313" key="5">
    <source>
        <dbReference type="EMBL" id="CAK9139288.1"/>
    </source>
</evidence>
<gene>
    <name evidence="5" type="ORF">ILEXP_LOCUS6675</name>
</gene>
<sequence>MLDPIMTKPWHHVSEWFPNDKPTPFYTTHGSTLWDYTCHEPKLNHLINDTMSSDAQLVTNMVVRDCKRVFKGFNSLVDIDSGTGTVAKAIVDAFPHLKCIVFDLPHVVADLKGTENLIYAGGDMFEGRERNEKEWAKLFFDAGFNDYKIAPVLGLRYVIEVYA</sequence>
<dbReference type="PROSITE" id="PS51683">
    <property type="entry name" value="SAM_OMT_II"/>
    <property type="match status" value="1"/>
</dbReference>
<evidence type="ECO:0000259" key="4">
    <source>
        <dbReference type="Pfam" id="PF00891"/>
    </source>
</evidence>
<dbReference type="SUPFAM" id="SSF53335">
    <property type="entry name" value="S-adenosyl-L-methionine-dependent methyltransferases"/>
    <property type="match status" value="1"/>
</dbReference>
<dbReference type="InterPro" id="IPR029063">
    <property type="entry name" value="SAM-dependent_MTases_sf"/>
</dbReference>
<dbReference type="PANTHER" id="PTHR11746">
    <property type="entry name" value="O-METHYLTRANSFERASE"/>
    <property type="match status" value="1"/>
</dbReference>
<protein>
    <recommendedName>
        <fullName evidence="4">O-methyltransferase C-terminal domain-containing protein</fullName>
    </recommendedName>
</protein>
<dbReference type="Gene3D" id="3.40.50.150">
    <property type="entry name" value="Vaccinia Virus protein VP39"/>
    <property type="match status" value="2"/>
</dbReference>
<dbReference type="InterPro" id="IPR016461">
    <property type="entry name" value="COMT-like"/>
</dbReference>
<dbReference type="Proteomes" id="UP001642360">
    <property type="component" value="Unassembled WGS sequence"/>
</dbReference>
<feature type="domain" description="O-methyltransferase C-terminal" evidence="4">
    <location>
        <begin position="10"/>
        <end position="125"/>
    </location>
</feature>
<evidence type="ECO:0000256" key="1">
    <source>
        <dbReference type="ARBA" id="ARBA00022603"/>
    </source>
</evidence>
<keyword evidence="2" id="KW-0808">Transferase</keyword>
<evidence type="ECO:0000313" key="6">
    <source>
        <dbReference type="Proteomes" id="UP001642360"/>
    </source>
</evidence>
<accession>A0ABC8R9F9</accession>
<dbReference type="Pfam" id="PF00891">
    <property type="entry name" value="Methyltransf_2"/>
    <property type="match status" value="1"/>
</dbReference>
<keyword evidence="1" id="KW-0489">Methyltransferase</keyword>
<keyword evidence="3" id="KW-0949">S-adenosyl-L-methionine</keyword>
<evidence type="ECO:0000256" key="3">
    <source>
        <dbReference type="ARBA" id="ARBA00022691"/>
    </source>
</evidence>
<organism evidence="5 6">
    <name type="scientific">Ilex paraguariensis</name>
    <name type="common">yerba mate</name>
    <dbReference type="NCBI Taxonomy" id="185542"/>
    <lineage>
        <taxon>Eukaryota</taxon>
        <taxon>Viridiplantae</taxon>
        <taxon>Streptophyta</taxon>
        <taxon>Embryophyta</taxon>
        <taxon>Tracheophyta</taxon>
        <taxon>Spermatophyta</taxon>
        <taxon>Magnoliopsida</taxon>
        <taxon>eudicotyledons</taxon>
        <taxon>Gunneridae</taxon>
        <taxon>Pentapetalae</taxon>
        <taxon>asterids</taxon>
        <taxon>campanulids</taxon>
        <taxon>Aquifoliales</taxon>
        <taxon>Aquifoliaceae</taxon>
        <taxon>Ilex</taxon>
    </lineage>
</organism>
<evidence type="ECO:0000256" key="2">
    <source>
        <dbReference type="ARBA" id="ARBA00022679"/>
    </source>
</evidence>
<proteinExistence type="predicted"/>
<dbReference type="EMBL" id="CAUOFW020000948">
    <property type="protein sequence ID" value="CAK9139288.1"/>
    <property type="molecule type" value="Genomic_DNA"/>
</dbReference>
<dbReference type="AlphaFoldDB" id="A0ABC8R9F9"/>
<keyword evidence="6" id="KW-1185">Reference proteome</keyword>
<comment type="caution">
    <text evidence="5">The sequence shown here is derived from an EMBL/GenBank/DDBJ whole genome shotgun (WGS) entry which is preliminary data.</text>
</comment>
<dbReference type="GO" id="GO:0008168">
    <property type="term" value="F:methyltransferase activity"/>
    <property type="evidence" value="ECO:0007669"/>
    <property type="project" value="UniProtKB-KW"/>
</dbReference>